<feature type="signal peptide" evidence="1">
    <location>
        <begin position="1"/>
        <end position="19"/>
    </location>
</feature>
<dbReference type="AlphaFoldDB" id="A0A6S6T109"/>
<evidence type="ECO:0000256" key="1">
    <source>
        <dbReference type="SAM" id="SignalP"/>
    </source>
</evidence>
<keyword evidence="1" id="KW-0732">Signal</keyword>
<accession>A0A6S6T109</accession>
<dbReference type="EMBL" id="CACVAR010000214">
    <property type="protein sequence ID" value="CAA6812282.1"/>
    <property type="molecule type" value="Genomic_DNA"/>
</dbReference>
<evidence type="ECO:0000313" key="2">
    <source>
        <dbReference type="EMBL" id="CAA6812282.1"/>
    </source>
</evidence>
<sequence>MKNLLLSLIILLSTVTLNADSLDGIKPLYDKVYRSSRIGDSYHFFLLSKNGKYYHLFTNKTDSLTSSELKSSNLLNILKKKQSWGKAFPKNGKYTINKGKLYTKLLWNPIKVLSPKKIKYLNKTFYIN</sequence>
<name>A0A6S6T109_9BACT</name>
<protein>
    <submittedName>
        <fullName evidence="2">Uncharacterized protein</fullName>
    </submittedName>
</protein>
<proteinExistence type="predicted"/>
<reference evidence="2" key="1">
    <citation type="submission" date="2020-01" db="EMBL/GenBank/DDBJ databases">
        <authorList>
            <person name="Meier V. D."/>
            <person name="Meier V D."/>
        </authorList>
    </citation>
    <scope>NUCLEOTIDE SEQUENCE</scope>
    <source>
        <strain evidence="2">HLG_WM_MAG_03</strain>
    </source>
</reference>
<gene>
    <name evidence="2" type="ORF">HELGO_WM41385</name>
</gene>
<feature type="chain" id="PRO_5027680011" evidence="1">
    <location>
        <begin position="20"/>
        <end position="128"/>
    </location>
</feature>
<organism evidence="2">
    <name type="scientific">uncultured Sulfurovum sp</name>
    <dbReference type="NCBI Taxonomy" id="269237"/>
    <lineage>
        <taxon>Bacteria</taxon>
        <taxon>Pseudomonadati</taxon>
        <taxon>Campylobacterota</taxon>
        <taxon>Epsilonproteobacteria</taxon>
        <taxon>Campylobacterales</taxon>
        <taxon>Sulfurovaceae</taxon>
        <taxon>Sulfurovum</taxon>
        <taxon>environmental samples</taxon>
    </lineage>
</organism>